<protein>
    <submittedName>
        <fullName evidence="1">Peptidase S9, prolyl oligopeptidase active site region protein</fullName>
    </submittedName>
</protein>
<dbReference type="Gene3D" id="3.40.50.1820">
    <property type="entry name" value="alpha/beta hydrolase"/>
    <property type="match status" value="1"/>
</dbReference>
<accession>W1Y2H7</accession>
<organism evidence="1">
    <name type="scientific">human gut metagenome</name>
    <dbReference type="NCBI Taxonomy" id="408170"/>
    <lineage>
        <taxon>unclassified sequences</taxon>
        <taxon>metagenomes</taxon>
        <taxon>organismal metagenomes</taxon>
    </lineage>
</organism>
<dbReference type="EMBL" id="AZMM01008991">
    <property type="protein sequence ID" value="ETJ36752.1"/>
    <property type="molecule type" value="Genomic_DNA"/>
</dbReference>
<dbReference type="AlphaFoldDB" id="W1Y2H7"/>
<feature type="non-terminal residue" evidence="1">
    <location>
        <position position="1"/>
    </location>
</feature>
<proteinExistence type="predicted"/>
<dbReference type="GO" id="GO:0006508">
    <property type="term" value="P:proteolysis"/>
    <property type="evidence" value="ECO:0007669"/>
    <property type="project" value="InterPro"/>
</dbReference>
<sequence>FELGVAHTVLAVPIHQQRATMHLDTVCTMVDVDAVVSGARYLAEQGLVDPSRMAVRGSSAGGFTVLSSLIRSDV</sequence>
<dbReference type="Pfam" id="PF02274">
    <property type="entry name" value="ADI"/>
    <property type="match status" value="1"/>
</dbReference>
<comment type="caution">
    <text evidence="1">The sequence shown here is derived from an EMBL/GenBank/DDBJ whole genome shotgun (WGS) entry which is preliminary data.</text>
</comment>
<dbReference type="InterPro" id="IPR029058">
    <property type="entry name" value="AB_hydrolase_fold"/>
</dbReference>
<feature type="non-terminal residue" evidence="1">
    <location>
        <position position="74"/>
    </location>
</feature>
<evidence type="ECO:0000313" key="1">
    <source>
        <dbReference type="EMBL" id="ETJ36752.1"/>
    </source>
</evidence>
<dbReference type="SUPFAM" id="SSF53474">
    <property type="entry name" value="alpha/beta-Hydrolases"/>
    <property type="match status" value="1"/>
</dbReference>
<gene>
    <name evidence="1" type="ORF">Q604_UNBC08991G0001</name>
</gene>
<reference evidence="1" key="1">
    <citation type="submission" date="2013-12" db="EMBL/GenBank/DDBJ databases">
        <title>A Varibaculum cambriense genome reconstructed from a premature infant gut community with otherwise low bacterial novelty that shifts toward anaerobic metabolism during the third week of life.</title>
        <authorList>
            <person name="Brown C.T."/>
            <person name="Sharon I."/>
            <person name="Thomas B.C."/>
            <person name="Castelle C.J."/>
            <person name="Morowitz M.J."/>
            <person name="Banfield J.F."/>
        </authorList>
    </citation>
    <scope>NUCLEOTIDE SEQUENCE</scope>
</reference>
<dbReference type="SUPFAM" id="SSF55909">
    <property type="entry name" value="Pentein"/>
    <property type="match status" value="1"/>
</dbReference>
<name>W1Y2H7_9ZZZZ</name>
<dbReference type="GO" id="GO:0008236">
    <property type="term" value="F:serine-type peptidase activity"/>
    <property type="evidence" value="ECO:0007669"/>
    <property type="project" value="InterPro"/>
</dbReference>